<evidence type="ECO:0000256" key="3">
    <source>
        <dbReference type="ARBA" id="ARBA00023159"/>
    </source>
</evidence>
<evidence type="ECO:0000256" key="1">
    <source>
        <dbReference type="ARBA" id="ARBA00023015"/>
    </source>
</evidence>
<proteinExistence type="predicted"/>
<evidence type="ECO:0000256" key="2">
    <source>
        <dbReference type="ARBA" id="ARBA00023125"/>
    </source>
</evidence>
<dbReference type="PROSITE" id="PS50888">
    <property type="entry name" value="BHLH"/>
    <property type="match status" value="1"/>
</dbReference>
<dbReference type="GO" id="GO:0003700">
    <property type="term" value="F:DNA-binding transcription factor activity"/>
    <property type="evidence" value="ECO:0007669"/>
    <property type="project" value="TreeGrafter"/>
</dbReference>
<dbReference type="GO" id="GO:0046983">
    <property type="term" value="F:protein dimerization activity"/>
    <property type="evidence" value="ECO:0007669"/>
    <property type="project" value="InterPro"/>
</dbReference>
<dbReference type="OMA" id="YSPIMAD"/>
<evidence type="ECO:0000313" key="8">
    <source>
        <dbReference type="EMBL" id="ORE16244.1"/>
    </source>
</evidence>
<keyword evidence="5" id="KW-0539">Nucleus</keyword>
<dbReference type="PANTHER" id="PTHR10328:SF3">
    <property type="entry name" value="PROTEIN MAX"/>
    <property type="match status" value="1"/>
</dbReference>
<dbReference type="GO" id="GO:0045944">
    <property type="term" value="P:positive regulation of transcription by RNA polymerase II"/>
    <property type="evidence" value="ECO:0007669"/>
    <property type="project" value="TreeGrafter"/>
</dbReference>
<accession>A0A1X0RW85</accession>
<dbReference type="VEuPathDB" id="FungiDB:BCV72DRAFT_227356"/>
<keyword evidence="1" id="KW-0805">Transcription regulation</keyword>
<keyword evidence="2" id="KW-0238">DNA-binding</keyword>
<organism evidence="8 9">
    <name type="scientific">Rhizopus microsporus</name>
    <dbReference type="NCBI Taxonomy" id="58291"/>
    <lineage>
        <taxon>Eukaryota</taxon>
        <taxon>Fungi</taxon>
        <taxon>Fungi incertae sedis</taxon>
        <taxon>Mucoromycota</taxon>
        <taxon>Mucoromycotina</taxon>
        <taxon>Mucoromycetes</taxon>
        <taxon>Mucorales</taxon>
        <taxon>Mucorineae</taxon>
        <taxon>Rhizopodaceae</taxon>
        <taxon>Rhizopus</taxon>
    </lineage>
</organism>
<name>A0A1X0RW85_RHIZD</name>
<dbReference type="InterPro" id="IPR036638">
    <property type="entry name" value="HLH_DNA-bd_sf"/>
</dbReference>
<feature type="compositionally biased region" description="Low complexity" evidence="6">
    <location>
        <begin position="255"/>
        <end position="266"/>
    </location>
</feature>
<dbReference type="EMBL" id="KV921392">
    <property type="protein sequence ID" value="ORE16244.1"/>
    <property type="molecule type" value="Genomic_DNA"/>
</dbReference>
<reference evidence="8 9" key="1">
    <citation type="journal article" date="2016" name="Proc. Natl. Acad. Sci. U.S.A.">
        <title>Lipid metabolic changes in an early divergent fungus govern the establishment of a mutualistic symbiosis with endobacteria.</title>
        <authorList>
            <person name="Lastovetsky O.A."/>
            <person name="Gaspar M.L."/>
            <person name="Mondo S.J."/>
            <person name="LaButti K.M."/>
            <person name="Sandor L."/>
            <person name="Grigoriev I.V."/>
            <person name="Henry S.A."/>
            <person name="Pawlowska T.E."/>
        </authorList>
    </citation>
    <scope>NUCLEOTIDE SEQUENCE [LARGE SCALE GENOMIC DNA]</scope>
    <source>
        <strain evidence="8 9">ATCC 11559</strain>
    </source>
</reference>
<dbReference type="SMART" id="SM00353">
    <property type="entry name" value="HLH"/>
    <property type="match status" value="1"/>
</dbReference>
<gene>
    <name evidence="8" type="ORF">BCV71DRAFT_20684</name>
</gene>
<protein>
    <recommendedName>
        <fullName evidence="7">BHLH domain-containing protein</fullName>
    </recommendedName>
</protein>
<evidence type="ECO:0000256" key="6">
    <source>
        <dbReference type="SAM" id="MobiDB-lite"/>
    </source>
</evidence>
<keyword evidence="3" id="KW-0010">Activator</keyword>
<feature type="compositionally biased region" description="Polar residues" evidence="6">
    <location>
        <begin position="1"/>
        <end position="29"/>
    </location>
</feature>
<feature type="region of interest" description="Disordered" evidence="6">
    <location>
        <begin position="194"/>
        <end position="266"/>
    </location>
</feature>
<dbReference type="Gene3D" id="4.10.280.10">
    <property type="entry name" value="Helix-loop-helix DNA-binding domain"/>
    <property type="match status" value="1"/>
</dbReference>
<feature type="domain" description="BHLH" evidence="7">
    <location>
        <begin position="57"/>
        <end position="109"/>
    </location>
</feature>
<sequence>MNQNTERNKSTSPSIQQPSPLSTESSSARQRAPSYPNGITFSPTLTESQHKYLTYLEKRSAHNALERQRREGLNSKFQELAHVLPSLQQVKRPSKSMIVAKSLEFGKYTHSSLLSFSTLLLTRLLLFFPVVSTATKRESEYRDELLALRKENAQLLRQASLCKKRRKEAIDQSRQSDAKQSVDSVLTPIIKSKSSAGKLKPQICEPSSSATPPPSPSHLTKRKGSTDESVQEDQEPDKKKHKAQVSCHAGDTSRRSSASSSATAPTTTQQYNQFHMMHNSYSPIMADFSQNLVYTSSPPEPHIVPLNTNSFVSSIPAVRTPVVNIGNQPEQQQQQQQMQPIYDVNLFEIFSPIMQDASFDDLPYPWEY</sequence>
<dbReference type="Proteomes" id="UP000242381">
    <property type="component" value="Unassembled WGS sequence"/>
</dbReference>
<feature type="region of interest" description="Disordered" evidence="6">
    <location>
        <begin position="1"/>
        <end position="43"/>
    </location>
</feature>
<evidence type="ECO:0000256" key="4">
    <source>
        <dbReference type="ARBA" id="ARBA00023163"/>
    </source>
</evidence>
<dbReference type="Pfam" id="PF00010">
    <property type="entry name" value="HLH"/>
    <property type="match status" value="1"/>
</dbReference>
<evidence type="ECO:0000313" key="9">
    <source>
        <dbReference type="Proteomes" id="UP000242381"/>
    </source>
</evidence>
<dbReference type="SUPFAM" id="SSF47459">
    <property type="entry name" value="HLH, helix-loop-helix DNA-binding domain"/>
    <property type="match status" value="1"/>
</dbReference>
<evidence type="ECO:0000259" key="7">
    <source>
        <dbReference type="PROSITE" id="PS50888"/>
    </source>
</evidence>
<dbReference type="GO" id="GO:0003677">
    <property type="term" value="F:DNA binding"/>
    <property type="evidence" value="ECO:0007669"/>
    <property type="project" value="UniProtKB-KW"/>
</dbReference>
<evidence type="ECO:0000256" key="5">
    <source>
        <dbReference type="ARBA" id="ARBA00023242"/>
    </source>
</evidence>
<dbReference type="PANTHER" id="PTHR10328">
    <property type="entry name" value="PROTEIN MAX MYC-ASSOCIATED FACTOR X"/>
    <property type="match status" value="1"/>
</dbReference>
<dbReference type="AlphaFoldDB" id="A0A1X0RW85"/>
<dbReference type="InterPro" id="IPR011598">
    <property type="entry name" value="bHLH_dom"/>
</dbReference>
<keyword evidence="4" id="KW-0804">Transcription</keyword>
<dbReference type="GO" id="GO:0090575">
    <property type="term" value="C:RNA polymerase II transcription regulator complex"/>
    <property type="evidence" value="ECO:0007669"/>
    <property type="project" value="TreeGrafter"/>
</dbReference>